<evidence type="ECO:0000313" key="9">
    <source>
        <dbReference type="EMBL" id="GHF40218.1"/>
    </source>
</evidence>
<keyword evidence="10" id="KW-1185">Reference proteome</keyword>
<dbReference type="GO" id="GO:0003755">
    <property type="term" value="F:peptidyl-prolyl cis-trans isomerase activity"/>
    <property type="evidence" value="ECO:0007669"/>
    <property type="project" value="UniProtKB-KW"/>
</dbReference>
<dbReference type="PANTHER" id="PTHR45779">
    <property type="entry name" value="PEPTIDYLPROLYL ISOMERASE"/>
    <property type="match status" value="1"/>
</dbReference>
<name>A0A919ECL8_9ACTN</name>
<dbReference type="SUPFAM" id="SSF54534">
    <property type="entry name" value="FKBP-like"/>
    <property type="match status" value="2"/>
</dbReference>
<organism evidence="9 10">
    <name type="scientific">Streptomyces mashuensis</name>
    <dbReference type="NCBI Taxonomy" id="33904"/>
    <lineage>
        <taxon>Bacteria</taxon>
        <taxon>Bacillati</taxon>
        <taxon>Actinomycetota</taxon>
        <taxon>Actinomycetes</taxon>
        <taxon>Kitasatosporales</taxon>
        <taxon>Streptomycetaceae</taxon>
        <taxon>Streptomyces</taxon>
    </lineage>
</organism>
<dbReference type="RefSeq" id="WP_190129298.1">
    <property type="nucleotide sequence ID" value="NZ_BNBD01000003.1"/>
</dbReference>
<dbReference type="PANTHER" id="PTHR45779:SF7">
    <property type="entry name" value="PEPTIDYLPROLYL ISOMERASE"/>
    <property type="match status" value="1"/>
</dbReference>
<reference evidence="9" key="2">
    <citation type="submission" date="2020-09" db="EMBL/GenBank/DDBJ databases">
        <authorList>
            <person name="Sun Q."/>
            <person name="Ohkuma M."/>
        </authorList>
    </citation>
    <scope>NUCLEOTIDE SEQUENCE</scope>
    <source>
        <strain evidence="9">JCM 4059</strain>
    </source>
</reference>
<evidence type="ECO:0000259" key="8">
    <source>
        <dbReference type="PROSITE" id="PS50059"/>
    </source>
</evidence>
<evidence type="ECO:0000256" key="5">
    <source>
        <dbReference type="PROSITE-ProRule" id="PRU00277"/>
    </source>
</evidence>
<sequence length="325" mass="33871">MNHAKNVRRLAAALAVPVLLLTASACGSDDGGGKVSVEGKFGEKPTVSVPKGAKPADEPVVKALSEGRGEKVEKGSFIRIDYAVYSMKDGRELINSWNPQMPPGKPAGGARPQEVLQVGQQGQQVPAKVGEALAGQRAGSRVLLEGTVKSLVAEAANPRSGFAPGDGLVWVVDVLGARKVDAKSEAKGEQAAPEQGMPVVKAPSQKPAEITVPKDEKPPADLKEQVLIKGSGPEVKAGEGLIAQYTGVKWEDGAKFDSSWDHAGATAFQIGTGSVVQGWDKGLVGKHVGDRVLLVIPPKLGYGNQEGSELQKNTLVFVVDILGTV</sequence>
<dbReference type="InterPro" id="IPR044609">
    <property type="entry name" value="FKBP2/11"/>
</dbReference>
<gene>
    <name evidence="9" type="ORF">GCM10010218_21970</name>
</gene>
<dbReference type="AlphaFoldDB" id="A0A919ECL8"/>
<keyword evidence="7" id="KW-0732">Signal</keyword>
<dbReference type="InterPro" id="IPR046357">
    <property type="entry name" value="PPIase_dom_sf"/>
</dbReference>
<evidence type="ECO:0000256" key="6">
    <source>
        <dbReference type="SAM" id="MobiDB-lite"/>
    </source>
</evidence>
<evidence type="ECO:0000256" key="4">
    <source>
        <dbReference type="ARBA" id="ARBA00023235"/>
    </source>
</evidence>
<dbReference type="InterPro" id="IPR001179">
    <property type="entry name" value="PPIase_FKBP_dom"/>
</dbReference>
<evidence type="ECO:0000256" key="3">
    <source>
        <dbReference type="ARBA" id="ARBA00023110"/>
    </source>
</evidence>
<comment type="caution">
    <text evidence="9">The sequence shown here is derived from an EMBL/GenBank/DDBJ whole genome shotgun (WGS) entry which is preliminary data.</text>
</comment>
<feature type="signal peptide" evidence="7">
    <location>
        <begin position="1"/>
        <end position="27"/>
    </location>
</feature>
<evidence type="ECO:0000256" key="1">
    <source>
        <dbReference type="ARBA" id="ARBA00000971"/>
    </source>
</evidence>
<accession>A0A919ECL8</accession>
<dbReference type="Gene3D" id="3.10.50.40">
    <property type="match status" value="2"/>
</dbReference>
<keyword evidence="3 5" id="KW-0697">Rotamase</keyword>
<reference evidence="9" key="1">
    <citation type="journal article" date="2014" name="Int. J. Syst. Evol. Microbiol.">
        <title>Complete genome sequence of Corynebacterium casei LMG S-19264T (=DSM 44701T), isolated from a smear-ripened cheese.</title>
        <authorList>
            <consortium name="US DOE Joint Genome Institute (JGI-PGF)"/>
            <person name="Walter F."/>
            <person name="Albersmeier A."/>
            <person name="Kalinowski J."/>
            <person name="Ruckert C."/>
        </authorList>
    </citation>
    <scope>NUCLEOTIDE SEQUENCE</scope>
    <source>
        <strain evidence="9">JCM 4059</strain>
    </source>
</reference>
<keyword evidence="4 5" id="KW-0413">Isomerase</keyword>
<feature type="region of interest" description="Disordered" evidence="6">
    <location>
        <begin position="28"/>
        <end position="54"/>
    </location>
</feature>
<proteinExistence type="predicted"/>
<evidence type="ECO:0000256" key="7">
    <source>
        <dbReference type="SAM" id="SignalP"/>
    </source>
</evidence>
<evidence type="ECO:0000313" key="10">
    <source>
        <dbReference type="Proteomes" id="UP000638313"/>
    </source>
</evidence>
<protein>
    <recommendedName>
        <fullName evidence="2 5">peptidylprolyl isomerase</fullName>
        <ecNumber evidence="2 5">5.2.1.8</ecNumber>
    </recommendedName>
</protein>
<dbReference type="EMBL" id="BNBD01000003">
    <property type="protein sequence ID" value="GHF40218.1"/>
    <property type="molecule type" value="Genomic_DNA"/>
</dbReference>
<feature type="region of interest" description="Disordered" evidence="6">
    <location>
        <begin position="184"/>
        <end position="205"/>
    </location>
</feature>
<comment type="catalytic activity">
    <reaction evidence="1 5">
        <text>[protein]-peptidylproline (omega=180) = [protein]-peptidylproline (omega=0)</text>
        <dbReference type="Rhea" id="RHEA:16237"/>
        <dbReference type="Rhea" id="RHEA-COMP:10747"/>
        <dbReference type="Rhea" id="RHEA-COMP:10748"/>
        <dbReference type="ChEBI" id="CHEBI:83833"/>
        <dbReference type="ChEBI" id="CHEBI:83834"/>
        <dbReference type="EC" id="5.2.1.8"/>
    </reaction>
</comment>
<evidence type="ECO:0000256" key="2">
    <source>
        <dbReference type="ARBA" id="ARBA00013194"/>
    </source>
</evidence>
<dbReference type="PROSITE" id="PS51257">
    <property type="entry name" value="PROKAR_LIPOPROTEIN"/>
    <property type="match status" value="1"/>
</dbReference>
<feature type="domain" description="PPIase FKBP-type" evidence="8">
    <location>
        <begin position="238"/>
        <end position="325"/>
    </location>
</feature>
<feature type="chain" id="PRO_5038599671" description="peptidylprolyl isomerase" evidence="7">
    <location>
        <begin position="28"/>
        <end position="325"/>
    </location>
</feature>
<dbReference type="PROSITE" id="PS50059">
    <property type="entry name" value="FKBP_PPIASE"/>
    <property type="match status" value="1"/>
</dbReference>
<dbReference type="Pfam" id="PF00254">
    <property type="entry name" value="FKBP_C"/>
    <property type="match status" value="1"/>
</dbReference>
<dbReference type="EC" id="5.2.1.8" evidence="2 5"/>
<dbReference type="Proteomes" id="UP000638313">
    <property type="component" value="Unassembled WGS sequence"/>
</dbReference>